<dbReference type="GO" id="GO:0003700">
    <property type="term" value="F:DNA-binding transcription factor activity"/>
    <property type="evidence" value="ECO:0007669"/>
    <property type="project" value="InterPro"/>
</dbReference>
<dbReference type="InterPro" id="IPR001347">
    <property type="entry name" value="SIS_dom"/>
</dbReference>
<sequence>MLFLPYHVDLKDIDVEIYNYITTNLDKVIYMRIRELAEATHVSTTTILRFCKKFDCDGYSEFKLRLQLFAKEMNAHPTSVEVPDELTYIEFLKRTAQPDFQNQLDKAVGILQDVDLVLFAGIGSSGTIAEYGAMFFSSLFTLALHIEDPLNLPIYNLSERLDGKICLFALSVSGENEDIISYINQLKMHHSKIISVTNSSNSTIAKISDVNLSYYMNKEMYQEANITSQLPAVYILETLARRVHKNQTSPQEAE</sequence>
<reference evidence="6 7" key="1">
    <citation type="submission" date="2018-06" db="EMBL/GenBank/DDBJ databases">
        <authorList>
            <consortium name="Pathogen Informatics"/>
            <person name="Doyle S."/>
        </authorList>
    </citation>
    <scope>NUCLEOTIDE SEQUENCE [LARGE SCALE GENOMIC DNA]</scope>
    <source>
        <strain evidence="7">NCTC 10815</strain>
    </source>
</reference>
<dbReference type="Pfam" id="PF01380">
    <property type="entry name" value="SIS"/>
    <property type="match status" value="1"/>
</dbReference>
<evidence type="ECO:0000259" key="5">
    <source>
        <dbReference type="PROSITE" id="PS51464"/>
    </source>
</evidence>
<dbReference type="SUPFAM" id="SSF53697">
    <property type="entry name" value="SIS domain"/>
    <property type="match status" value="1"/>
</dbReference>
<dbReference type="AlphaFoldDB" id="A0A378MFU5"/>
<keyword evidence="3" id="KW-0804">Transcription</keyword>
<proteinExistence type="predicted"/>
<accession>A0A378MFU5</accession>
<evidence type="ECO:0000313" key="6">
    <source>
        <dbReference type="EMBL" id="STY45247.1"/>
    </source>
</evidence>
<keyword evidence="1" id="KW-0805">Transcription regulation</keyword>
<dbReference type="GO" id="GO:0097367">
    <property type="term" value="F:carbohydrate derivative binding"/>
    <property type="evidence" value="ECO:0007669"/>
    <property type="project" value="InterPro"/>
</dbReference>
<organism evidence="6 7">
    <name type="scientific">Listeria grayi</name>
    <name type="common">Listeria murrayi</name>
    <dbReference type="NCBI Taxonomy" id="1641"/>
    <lineage>
        <taxon>Bacteria</taxon>
        <taxon>Bacillati</taxon>
        <taxon>Bacillota</taxon>
        <taxon>Bacilli</taxon>
        <taxon>Bacillales</taxon>
        <taxon>Listeriaceae</taxon>
        <taxon>Listeria</taxon>
    </lineage>
</organism>
<evidence type="ECO:0000259" key="4">
    <source>
        <dbReference type="PROSITE" id="PS51071"/>
    </source>
</evidence>
<keyword evidence="2" id="KW-0238">DNA-binding</keyword>
<dbReference type="PROSITE" id="PS51464">
    <property type="entry name" value="SIS"/>
    <property type="match status" value="1"/>
</dbReference>
<dbReference type="GO" id="GO:0003677">
    <property type="term" value="F:DNA binding"/>
    <property type="evidence" value="ECO:0007669"/>
    <property type="project" value="UniProtKB-KW"/>
</dbReference>
<dbReference type="InterPro" id="IPR046348">
    <property type="entry name" value="SIS_dom_sf"/>
</dbReference>
<protein>
    <submittedName>
        <fullName evidence="6">Uncharacterized HTH-type transcriptional regulator ybbH</fullName>
    </submittedName>
</protein>
<dbReference type="InterPro" id="IPR047640">
    <property type="entry name" value="RpiR-like"/>
</dbReference>
<dbReference type="PANTHER" id="PTHR30514">
    <property type="entry name" value="GLUCOKINASE"/>
    <property type="match status" value="1"/>
</dbReference>
<evidence type="ECO:0000256" key="1">
    <source>
        <dbReference type="ARBA" id="ARBA00023015"/>
    </source>
</evidence>
<evidence type="ECO:0000256" key="3">
    <source>
        <dbReference type="ARBA" id="ARBA00023163"/>
    </source>
</evidence>
<dbReference type="Gene3D" id="1.10.10.10">
    <property type="entry name" value="Winged helix-like DNA-binding domain superfamily/Winged helix DNA-binding domain"/>
    <property type="match status" value="1"/>
</dbReference>
<dbReference type="InterPro" id="IPR000281">
    <property type="entry name" value="HTH_RpiR"/>
</dbReference>
<evidence type="ECO:0000256" key="2">
    <source>
        <dbReference type="ARBA" id="ARBA00023125"/>
    </source>
</evidence>
<dbReference type="Proteomes" id="UP000254879">
    <property type="component" value="Unassembled WGS sequence"/>
</dbReference>
<dbReference type="Pfam" id="PF01418">
    <property type="entry name" value="HTH_6"/>
    <property type="match status" value="1"/>
</dbReference>
<dbReference type="InterPro" id="IPR036388">
    <property type="entry name" value="WH-like_DNA-bd_sf"/>
</dbReference>
<dbReference type="EMBL" id="UGPG01000001">
    <property type="protein sequence ID" value="STY45247.1"/>
    <property type="molecule type" value="Genomic_DNA"/>
</dbReference>
<dbReference type="InterPro" id="IPR009057">
    <property type="entry name" value="Homeodomain-like_sf"/>
</dbReference>
<dbReference type="PANTHER" id="PTHR30514:SF1">
    <property type="entry name" value="HTH-TYPE TRANSCRIPTIONAL REGULATOR HEXR-RELATED"/>
    <property type="match status" value="1"/>
</dbReference>
<gene>
    <name evidence="6" type="primary">ybbH_5</name>
    <name evidence="6" type="ORF">NCTC10815_02622</name>
</gene>
<dbReference type="InterPro" id="IPR035472">
    <property type="entry name" value="RpiR-like_SIS"/>
</dbReference>
<dbReference type="Gene3D" id="3.40.50.10490">
    <property type="entry name" value="Glucose-6-phosphate isomerase like protein, domain 1"/>
    <property type="match status" value="1"/>
</dbReference>
<dbReference type="CDD" id="cd05013">
    <property type="entry name" value="SIS_RpiR"/>
    <property type="match status" value="1"/>
</dbReference>
<dbReference type="GO" id="GO:1901135">
    <property type="term" value="P:carbohydrate derivative metabolic process"/>
    <property type="evidence" value="ECO:0007669"/>
    <property type="project" value="InterPro"/>
</dbReference>
<evidence type="ECO:0000313" key="7">
    <source>
        <dbReference type="Proteomes" id="UP000254879"/>
    </source>
</evidence>
<feature type="domain" description="HTH rpiR-type" evidence="4">
    <location>
        <begin position="1"/>
        <end position="73"/>
    </location>
</feature>
<feature type="domain" description="SIS" evidence="5">
    <location>
        <begin position="107"/>
        <end position="246"/>
    </location>
</feature>
<name>A0A378MFU5_LISGR</name>
<dbReference type="PROSITE" id="PS51071">
    <property type="entry name" value="HTH_RPIR"/>
    <property type="match status" value="1"/>
</dbReference>
<dbReference type="SUPFAM" id="SSF46689">
    <property type="entry name" value="Homeodomain-like"/>
    <property type="match status" value="1"/>
</dbReference>
<dbReference type="RefSeq" id="WP_003757791.1">
    <property type="nucleotide sequence ID" value="NZ_CABKNG010000002.1"/>
</dbReference>